<protein>
    <submittedName>
        <fullName evidence="1">Uncharacterized protein</fullName>
    </submittedName>
</protein>
<reference evidence="1 2" key="1">
    <citation type="journal article" date="2019" name="Int. J. Syst. Evol. Microbiol.">
        <title>The Global Catalogue of Microorganisms (GCM) 10K type strain sequencing project: providing services to taxonomists for standard genome sequencing and annotation.</title>
        <authorList>
            <consortium name="The Broad Institute Genomics Platform"/>
            <consortium name="The Broad Institute Genome Sequencing Center for Infectious Disease"/>
            <person name="Wu L."/>
            <person name="Ma J."/>
        </authorList>
    </citation>
    <scope>NUCLEOTIDE SEQUENCE [LARGE SCALE GENOMIC DNA]</scope>
    <source>
        <strain evidence="1 2">IBRC-M 10256</strain>
    </source>
</reference>
<dbReference type="EMBL" id="JBHSAQ010000002">
    <property type="protein sequence ID" value="MFC3958123.1"/>
    <property type="molecule type" value="Genomic_DNA"/>
</dbReference>
<sequence length="155" mass="17126">MDGTDDVAHRLRGPIDGDALFTIRDEFARQAPLATATVDDIVSPTILEVDLTTGLREGSTGRFDVQWTTAGDYKFHYTEGDIDFRWGHHPHGGDYDVRGDAHFHPPPNATSHPNDVEPSCFTVHRPPVVVRGVLTNWHAAAHDGLDQLNRSTYTG</sequence>
<dbReference type="AlphaFoldDB" id="A0ABD5NM92"/>
<proteinExistence type="predicted"/>
<dbReference type="GeneID" id="73903509"/>
<keyword evidence="2" id="KW-1185">Reference proteome</keyword>
<organism evidence="1 2">
    <name type="scientific">Halovivax cerinus</name>
    <dbReference type="NCBI Taxonomy" id="1487865"/>
    <lineage>
        <taxon>Archaea</taxon>
        <taxon>Methanobacteriati</taxon>
        <taxon>Methanobacteriota</taxon>
        <taxon>Stenosarchaea group</taxon>
        <taxon>Halobacteria</taxon>
        <taxon>Halobacteriales</taxon>
        <taxon>Natrialbaceae</taxon>
        <taxon>Halovivax</taxon>
    </lineage>
</organism>
<name>A0ABD5NM92_9EURY</name>
<evidence type="ECO:0000313" key="1">
    <source>
        <dbReference type="EMBL" id="MFC3958123.1"/>
    </source>
</evidence>
<evidence type="ECO:0000313" key="2">
    <source>
        <dbReference type="Proteomes" id="UP001595846"/>
    </source>
</evidence>
<comment type="caution">
    <text evidence="1">The sequence shown here is derived from an EMBL/GenBank/DDBJ whole genome shotgun (WGS) entry which is preliminary data.</text>
</comment>
<dbReference type="Proteomes" id="UP001595846">
    <property type="component" value="Unassembled WGS sequence"/>
</dbReference>
<accession>A0ABD5NM92</accession>
<gene>
    <name evidence="1" type="ORF">ACFOUR_07030</name>
</gene>
<dbReference type="RefSeq" id="WP_256530807.1">
    <property type="nucleotide sequence ID" value="NZ_CP101824.1"/>
</dbReference>
<dbReference type="Pfam" id="PF20126">
    <property type="entry name" value="TumE"/>
    <property type="match status" value="1"/>
</dbReference>
<dbReference type="InterPro" id="IPR045397">
    <property type="entry name" value="TumE-like"/>
</dbReference>